<dbReference type="NCBIfam" id="NF002696">
    <property type="entry name" value="PRK02487.1-5"/>
    <property type="match status" value="1"/>
</dbReference>
<dbReference type="InterPro" id="IPR038084">
    <property type="entry name" value="PduO/GlcC-like_sf"/>
</dbReference>
<keyword evidence="3" id="KW-1185">Reference proteome</keyword>
<dbReference type="RefSeq" id="WP_345713895.1">
    <property type="nucleotide sequence ID" value="NZ_BAABIL010000655.1"/>
</dbReference>
<sequence>MSAQGWPSLEELAAQEAELTWPHLDEDDAWRLGCALVDEARRRALPVAVDVSRGEQQLFHAALRGSAPDNDAWLARKARTVRRFHHSSLFVGQRCREAGGTLEEVFQLPQRQFCDHGGAFPLTVAGTGVVGVVGVSGLPQLEDHALVVQVLRRLLAG</sequence>
<dbReference type="HAMAP" id="MF_00761">
    <property type="entry name" value="UPF0303"/>
    <property type="match status" value="1"/>
</dbReference>
<evidence type="ECO:0000256" key="1">
    <source>
        <dbReference type="HAMAP-Rule" id="MF_00761"/>
    </source>
</evidence>
<dbReference type="EMBL" id="BAABIL010000655">
    <property type="protein sequence ID" value="GAA4659129.1"/>
    <property type="molecule type" value="Genomic_DNA"/>
</dbReference>
<proteinExistence type="inferred from homology"/>
<gene>
    <name evidence="2" type="ORF">GCM10023225_33000</name>
</gene>
<evidence type="ECO:0000313" key="2">
    <source>
        <dbReference type="EMBL" id="GAA4659129.1"/>
    </source>
</evidence>
<dbReference type="Pfam" id="PF03928">
    <property type="entry name" value="HbpS-like"/>
    <property type="match status" value="1"/>
</dbReference>
<name>A0ABP8VBQ6_9ACTN</name>
<dbReference type="SUPFAM" id="SSF143744">
    <property type="entry name" value="GlcG-like"/>
    <property type="match status" value="1"/>
</dbReference>
<protein>
    <recommendedName>
        <fullName evidence="1">UPF0303 protein GCM10023225_33000</fullName>
    </recommendedName>
</protein>
<dbReference type="PANTHER" id="PTHR28255">
    <property type="match status" value="1"/>
</dbReference>
<reference evidence="3" key="1">
    <citation type="journal article" date="2019" name="Int. J. Syst. Evol. Microbiol.">
        <title>The Global Catalogue of Microorganisms (GCM) 10K type strain sequencing project: providing services to taxonomists for standard genome sequencing and annotation.</title>
        <authorList>
            <consortium name="The Broad Institute Genomics Platform"/>
            <consortium name="The Broad Institute Genome Sequencing Center for Infectious Disease"/>
            <person name="Wu L."/>
            <person name="Ma J."/>
        </authorList>
    </citation>
    <scope>NUCLEOTIDE SEQUENCE [LARGE SCALE GENOMIC DNA]</scope>
    <source>
        <strain evidence="3">JCM 18126</strain>
    </source>
</reference>
<dbReference type="Gene3D" id="3.30.450.150">
    <property type="entry name" value="Haem-degrading domain"/>
    <property type="match status" value="1"/>
</dbReference>
<comment type="caution">
    <text evidence="2">The sequence shown here is derived from an EMBL/GenBank/DDBJ whole genome shotgun (WGS) entry which is preliminary data.</text>
</comment>
<dbReference type="InterPro" id="IPR010371">
    <property type="entry name" value="YBR137W-like"/>
</dbReference>
<organism evidence="2 3">
    <name type="scientific">Kineococcus glutinatus</name>
    <dbReference type="NCBI Taxonomy" id="1070872"/>
    <lineage>
        <taxon>Bacteria</taxon>
        <taxon>Bacillati</taxon>
        <taxon>Actinomycetota</taxon>
        <taxon>Actinomycetes</taxon>
        <taxon>Kineosporiales</taxon>
        <taxon>Kineosporiaceae</taxon>
        <taxon>Kineococcus</taxon>
    </lineage>
</organism>
<dbReference type="InterPro" id="IPR005624">
    <property type="entry name" value="PduO/GlcC-like"/>
</dbReference>
<comment type="similarity">
    <text evidence="1">Belongs to the UPF0303 family.</text>
</comment>
<dbReference type="PIRSF" id="PIRSF008757">
    <property type="entry name" value="UCP008757"/>
    <property type="match status" value="1"/>
</dbReference>
<dbReference type="Proteomes" id="UP001501195">
    <property type="component" value="Unassembled WGS sequence"/>
</dbReference>
<evidence type="ECO:0000313" key="3">
    <source>
        <dbReference type="Proteomes" id="UP001501195"/>
    </source>
</evidence>
<dbReference type="PANTHER" id="PTHR28255:SF1">
    <property type="entry name" value="UPF0303 PROTEIN YBR137W"/>
    <property type="match status" value="1"/>
</dbReference>
<accession>A0ABP8VBQ6</accession>